<protein>
    <submittedName>
        <fullName evidence="1">Uncharacterized protein</fullName>
    </submittedName>
</protein>
<dbReference type="Proteomes" id="UP001168990">
    <property type="component" value="Unassembled WGS sequence"/>
</dbReference>
<sequence>MCKNVPDASETDGFLNNGQRTKTETRKCYLKALITDELEHYEKLSHLLETESNSGIETDSESESQISIDEVVKEIKKEVEYHKNAHADPEIAKKLIFECAHILMWSNIFNSKFIENNIESSSSAPVESEIRKIKHGVLEKKGKLTRVDVTVEKIIDYYDGRLRILHTSDEENVQFFSHHNRNSGKEIDCAIDSLQ</sequence>
<organism evidence="1 2">
    <name type="scientific">Microctonus aethiopoides</name>
    <dbReference type="NCBI Taxonomy" id="144406"/>
    <lineage>
        <taxon>Eukaryota</taxon>
        <taxon>Metazoa</taxon>
        <taxon>Ecdysozoa</taxon>
        <taxon>Arthropoda</taxon>
        <taxon>Hexapoda</taxon>
        <taxon>Insecta</taxon>
        <taxon>Pterygota</taxon>
        <taxon>Neoptera</taxon>
        <taxon>Endopterygota</taxon>
        <taxon>Hymenoptera</taxon>
        <taxon>Apocrita</taxon>
        <taxon>Ichneumonoidea</taxon>
        <taxon>Braconidae</taxon>
        <taxon>Euphorinae</taxon>
        <taxon>Microctonus</taxon>
    </lineage>
</organism>
<reference evidence="1" key="1">
    <citation type="journal article" date="2023" name="bioRxiv">
        <title>Scaffold-level genome assemblies of two parasitoid biocontrol wasps reveal the parthenogenesis mechanism and an associated novel virus.</title>
        <authorList>
            <person name="Inwood S."/>
            <person name="Skelly J."/>
            <person name="Guhlin J."/>
            <person name="Harrop T."/>
            <person name="Goldson S."/>
            <person name="Dearden P."/>
        </authorList>
    </citation>
    <scope>NUCLEOTIDE SEQUENCE</scope>
    <source>
        <strain evidence="1">Irish</strain>
        <tissue evidence="1">Whole body</tissue>
    </source>
</reference>
<gene>
    <name evidence="1" type="ORF">PV328_011753</name>
</gene>
<reference evidence="1" key="2">
    <citation type="submission" date="2023-03" db="EMBL/GenBank/DDBJ databases">
        <authorList>
            <person name="Inwood S.N."/>
            <person name="Skelly J.G."/>
            <person name="Guhlin J."/>
            <person name="Harrop T.W.R."/>
            <person name="Goldson S.G."/>
            <person name="Dearden P.K."/>
        </authorList>
    </citation>
    <scope>NUCLEOTIDE SEQUENCE</scope>
    <source>
        <strain evidence="1">Irish</strain>
        <tissue evidence="1">Whole body</tissue>
    </source>
</reference>
<keyword evidence="2" id="KW-1185">Reference proteome</keyword>
<name>A0AA39C419_9HYME</name>
<proteinExistence type="predicted"/>
<comment type="caution">
    <text evidence="1">The sequence shown here is derived from an EMBL/GenBank/DDBJ whole genome shotgun (WGS) entry which is preliminary data.</text>
</comment>
<evidence type="ECO:0000313" key="1">
    <source>
        <dbReference type="EMBL" id="KAK0157204.1"/>
    </source>
</evidence>
<dbReference type="EMBL" id="JAQQBS010001444">
    <property type="protein sequence ID" value="KAK0157204.1"/>
    <property type="molecule type" value="Genomic_DNA"/>
</dbReference>
<dbReference type="AlphaFoldDB" id="A0AA39C419"/>
<evidence type="ECO:0000313" key="2">
    <source>
        <dbReference type="Proteomes" id="UP001168990"/>
    </source>
</evidence>
<accession>A0AA39C419</accession>